<proteinExistence type="inferred from homology"/>
<dbReference type="PANTHER" id="PTHR43179">
    <property type="entry name" value="RHAMNOSYLTRANSFERASE WBBL"/>
    <property type="match status" value="1"/>
</dbReference>
<dbReference type="AlphaFoldDB" id="A0A934S1U2"/>
<dbReference type="Proteomes" id="UP000617628">
    <property type="component" value="Unassembled WGS sequence"/>
</dbReference>
<comment type="similarity">
    <text evidence="1">Belongs to the glycosyltransferase 2 family.</text>
</comment>
<evidence type="ECO:0000259" key="4">
    <source>
        <dbReference type="Pfam" id="PF00535"/>
    </source>
</evidence>
<dbReference type="InterPro" id="IPR001173">
    <property type="entry name" value="Glyco_trans_2-like"/>
</dbReference>
<keyword evidence="3" id="KW-0808">Transferase</keyword>
<comment type="caution">
    <text evidence="5">The sequence shown here is derived from an EMBL/GenBank/DDBJ whole genome shotgun (WGS) entry which is preliminary data.</text>
</comment>
<dbReference type="PANTHER" id="PTHR43179:SF12">
    <property type="entry name" value="GALACTOFURANOSYLTRANSFERASE GLFT2"/>
    <property type="match status" value="1"/>
</dbReference>
<accession>A0A934S1U2</accession>
<keyword evidence="2" id="KW-0328">Glycosyltransferase</keyword>
<evidence type="ECO:0000256" key="3">
    <source>
        <dbReference type="ARBA" id="ARBA00022679"/>
    </source>
</evidence>
<gene>
    <name evidence="5" type="ORF">JIN87_21595</name>
</gene>
<evidence type="ECO:0000256" key="1">
    <source>
        <dbReference type="ARBA" id="ARBA00006739"/>
    </source>
</evidence>
<dbReference type="Pfam" id="PF00535">
    <property type="entry name" value="Glycos_transf_2"/>
    <property type="match status" value="1"/>
</dbReference>
<sequence>MPWSRLKGRVHLTGVKNSPLVSIVVVDYNGHRFWPKLLCSLENQVFRDFELIVVDNSGRLDPELVSGGLCSRIIKSPGNVGFAEGSNLGFKTAKGEYVCLLNNDTELEDQWLGALFDCIVSSRDIGAVCSKVVYKQRFARVEIESDTFRPIGDSRRLGVRIEFDGLGCFPFEGVEKNGLYSTEKDGVHAWAWTNGKATLWLPCEGDRTVQFSLSSATELHGSSVRLLWDCGEQSFVIENEATVVSLEIPDDQQFDIVNNAGSYLDEAWRVKERGLFKKDCPELCQPIELEVASGCSILIRRSALLDVPFDAEFFAYFEDTDLSLNLKRGGWRLLYEPRSLVRHYGAATSGVQSPFQVFHSTRNRFWVIAKHAPWNVVWKTLSRELWELDRYEGWMNEEYSLSRLKWETWSGFLKRIWRRLCDSD</sequence>
<name>A0A934S1U2_9BACT</name>
<dbReference type="GO" id="GO:0016757">
    <property type="term" value="F:glycosyltransferase activity"/>
    <property type="evidence" value="ECO:0007669"/>
    <property type="project" value="UniProtKB-KW"/>
</dbReference>
<dbReference type="EMBL" id="JAENIL010000049">
    <property type="protein sequence ID" value="MBK1879494.1"/>
    <property type="molecule type" value="Genomic_DNA"/>
</dbReference>
<dbReference type="SUPFAM" id="SSF53448">
    <property type="entry name" value="Nucleotide-diphospho-sugar transferases"/>
    <property type="match status" value="1"/>
</dbReference>
<reference evidence="5" key="1">
    <citation type="submission" date="2021-01" db="EMBL/GenBank/DDBJ databases">
        <title>Modified the classification status of verrucomicrobia.</title>
        <authorList>
            <person name="Feng X."/>
        </authorList>
    </citation>
    <scope>NUCLEOTIDE SEQUENCE</scope>
    <source>
        <strain evidence="5">KCTC 13126</strain>
    </source>
</reference>
<evidence type="ECO:0000313" key="6">
    <source>
        <dbReference type="Proteomes" id="UP000617628"/>
    </source>
</evidence>
<feature type="domain" description="Glycosyltransferase 2-like" evidence="4">
    <location>
        <begin position="22"/>
        <end position="142"/>
    </location>
</feature>
<evidence type="ECO:0000313" key="5">
    <source>
        <dbReference type="EMBL" id="MBK1879494.1"/>
    </source>
</evidence>
<dbReference type="InterPro" id="IPR029044">
    <property type="entry name" value="Nucleotide-diphossugar_trans"/>
</dbReference>
<dbReference type="Gene3D" id="3.90.550.10">
    <property type="entry name" value="Spore Coat Polysaccharide Biosynthesis Protein SpsA, Chain A"/>
    <property type="match status" value="2"/>
</dbReference>
<organism evidence="5 6">
    <name type="scientific">Pelagicoccus mobilis</name>
    <dbReference type="NCBI Taxonomy" id="415221"/>
    <lineage>
        <taxon>Bacteria</taxon>
        <taxon>Pseudomonadati</taxon>
        <taxon>Verrucomicrobiota</taxon>
        <taxon>Opitutia</taxon>
        <taxon>Puniceicoccales</taxon>
        <taxon>Pelagicoccaceae</taxon>
        <taxon>Pelagicoccus</taxon>
    </lineage>
</organism>
<evidence type="ECO:0000256" key="2">
    <source>
        <dbReference type="ARBA" id="ARBA00022676"/>
    </source>
</evidence>
<protein>
    <submittedName>
        <fullName evidence="5">Glycosyltransferase</fullName>
    </submittedName>
</protein>
<keyword evidence="6" id="KW-1185">Reference proteome</keyword>